<reference evidence="6 7" key="1">
    <citation type="submission" date="2017-12" db="EMBL/GenBank/DDBJ databases">
        <authorList>
            <person name="Hurst M.R.H."/>
        </authorList>
    </citation>
    <scope>NUCLEOTIDE SEQUENCE [LARGE SCALE GENOMIC DNA]</scope>
    <source>
        <strain evidence="6 7">SY-3-19</strain>
    </source>
</reference>
<feature type="binding site" evidence="3 4">
    <location>
        <position position="139"/>
    </location>
    <ligand>
        <name>Zn(2+)</name>
        <dbReference type="ChEBI" id="CHEBI:29105"/>
    </ligand>
</feature>
<protein>
    <recommendedName>
        <fullName evidence="3">NAD-dependent protein deacylase</fullName>
        <ecNumber evidence="3">2.3.1.286</ecNumber>
    </recommendedName>
    <alternativeName>
        <fullName evidence="3">Regulatory protein SIR2 homolog</fullName>
    </alternativeName>
</protein>
<name>A0A2S7K1Y9_9PROT</name>
<accession>A0A2S7K1Y9</accession>
<dbReference type="Gene3D" id="3.40.50.1220">
    <property type="entry name" value="TPP-binding domain"/>
    <property type="match status" value="1"/>
</dbReference>
<dbReference type="InterPro" id="IPR029035">
    <property type="entry name" value="DHS-like_NAD/FAD-binding_dom"/>
</dbReference>
<dbReference type="HAMAP" id="MF_01121">
    <property type="entry name" value="Sirtuin_ClassIII"/>
    <property type="match status" value="1"/>
</dbReference>
<feature type="binding site" evidence="4">
    <location>
        <position position="120"/>
    </location>
    <ligand>
        <name>Zn(2+)</name>
        <dbReference type="ChEBI" id="CHEBI:29105"/>
    </ligand>
</feature>
<feature type="binding site" evidence="3">
    <location>
        <position position="223"/>
    </location>
    <ligand>
        <name>NAD(+)</name>
        <dbReference type="ChEBI" id="CHEBI:57540"/>
    </ligand>
</feature>
<comment type="catalytic activity">
    <reaction evidence="3">
        <text>N(6)-acetyl-L-lysyl-[protein] + NAD(+) + H2O = 2''-O-acetyl-ADP-D-ribose + nicotinamide + L-lysyl-[protein]</text>
        <dbReference type="Rhea" id="RHEA:43636"/>
        <dbReference type="Rhea" id="RHEA-COMP:9752"/>
        <dbReference type="Rhea" id="RHEA-COMP:10731"/>
        <dbReference type="ChEBI" id="CHEBI:15377"/>
        <dbReference type="ChEBI" id="CHEBI:17154"/>
        <dbReference type="ChEBI" id="CHEBI:29969"/>
        <dbReference type="ChEBI" id="CHEBI:57540"/>
        <dbReference type="ChEBI" id="CHEBI:61930"/>
        <dbReference type="ChEBI" id="CHEBI:83767"/>
        <dbReference type="EC" id="2.3.1.286"/>
    </reaction>
</comment>
<feature type="active site" description="Proton acceptor" evidence="3 4">
    <location>
        <position position="112"/>
    </location>
</feature>
<keyword evidence="4" id="KW-0479">Metal-binding</keyword>
<keyword evidence="7" id="KW-1185">Reference proteome</keyword>
<dbReference type="EMBL" id="PJCH01000015">
    <property type="protein sequence ID" value="PQA86506.1"/>
    <property type="molecule type" value="Genomic_DNA"/>
</dbReference>
<dbReference type="SUPFAM" id="SSF52467">
    <property type="entry name" value="DHS-like NAD/FAD-binding domain"/>
    <property type="match status" value="1"/>
</dbReference>
<keyword evidence="2 3" id="KW-0520">NAD</keyword>
<comment type="subcellular location">
    <subcellularLocation>
        <location evidence="3">Cytoplasm</location>
    </subcellularLocation>
</comment>
<feature type="binding site" evidence="4">
    <location>
        <position position="142"/>
    </location>
    <ligand>
        <name>Zn(2+)</name>
        <dbReference type="ChEBI" id="CHEBI:29105"/>
    </ligand>
</feature>
<dbReference type="InterPro" id="IPR003000">
    <property type="entry name" value="Sirtuin"/>
</dbReference>
<dbReference type="RefSeq" id="WP_104831718.1">
    <property type="nucleotide sequence ID" value="NZ_PJCH01000015.1"/>
</dbReference>
<comment type="function">
    <text evidence="3">NAD-dependent lysine deacetylase and desuccinylase that specifically removes acetyl and succinyl groups on target proteins. Modulates the activities of several proteins which are inactive in their acylated form.</text>
</comment>
<sequence length="238" mass="25227">MAPPRNIVILTGSGVSAESGVATFRDKDGVWSKYDYRQVATPEGFAANPALVHEFYNARRRALPGVEPNAAHKALAELERGLDARGGKLTLITQNVDDLHERGGSKNILHMHGELLKSECAHCGAVAAGDADLSLGLACGACSRAGGMRPYVVWFGETPRHLDEAADAIMTADLFVSIGTSGSVYPAAGFVAEARALGVPAMELNLEPSENAHFFTDARYGPAGEIVPQWVSEILGEK</sequence>
<evidence type="ECO:0000256" key="1">
    <source>
        <dbReference type="ARBA" id="ARBA00022679"/>
    </source>
</evidence>
<dbReference type="GO" id="GO:0046872">
    <property type="term" value="F:metal ion binding"/>
    <property type="evidence" value="ECO:0007669"/>
    <property type="project" value="UniProtKB-KW"/>
</dbReference>
<evidence type="ECO:0000256" key="2">
    <source>
        <dbReference type="ARBA" id="ARBA00023027"/>
    </source>
</evidence>
<feature type="binding site" evidence="3">
    <location>
        <begin position="94"/>
        <end position="97"/>
    </location>
    <ligand>
        <name>NAD(+)</name>
        <dbReference type="ChEBI" id="CHEBI:57540"/>
    </ligand>
</feature>
<keyword evidence="4" id="KW-0862">Zinc</keyword>
<feature type="binding site" evidence="3">
    <location>
        <begin position="179"/>
        <end position="181"/>
    </location>
    <ligand>
        <name>NAD(+)</name>
        <dbReference type="ChEBI" id="CHEBI:57540"/>
    </ligand>
</feature>
<comment type="caution">
    <text evidence="3">Lacks conserved residue(s) required for the propagation of feature annotation.</text>
</comment>
<feature type="binding site" evidence="3">
    <location>
        <position position="56"/>
    </location>
    <ligand>
        <name>substrate</name>
    </ligand>
</feature>
<dbReference type="InterPro" id="IPR026590">
    <property type="entry name" value="Ssirtuin_cat_dom"/>
</dbReference>
<dbReference type="Pfam" id="PF02146">
    <property type="entry name" value="SIR2"/>
    <property type="match status" value="1"/>
</dbReference>
<evidence type="ECO:0000313" key="7">
    <source>
        <dbReference type="Proteomes" id="UP000239504"/>
    </source>
</evidence>
<dbReference type="AlphaFoldDB" id="A0A2S7K1Y9"/>
<dbReference type="EC" id="2.3.1.286" evidence="3"/>
<feature type="binding site" evidence="3 4">
    <location>
        <position position="123"/>
    </location>
    <ligand>
        <name>Zn(2+)</name>
        <dbReference type="ChEBI" id="CHEBI:29105"/>
    </ligand>
</feature>
<dbReference type="GO" id="GO:0036054">
    <property type="term" value="F:protein-malonyllysine demalonylase activity"/>
    <property type="evidence" value="ECO:0007669"/>
    <property type="project" value="InterPro"/>
</dbReference>
<evidence type="ECO:0000256" key="4">
    <source>
        <dbReference type="PROSITE-ProRule" id="PRU00236"/>
    </source>
</evidence>
<evidence type="ECO:0000256" key="3">
    <source>
        <dbReference type="HAMAP-Rule" id="MF_01121"/>
    </source>
</evidence>
<dbReference type="GO" id="GO:0005737">
    <property type="term" value="C:cytoplasm"/>
    <property type="evidence" value="ECO:0007669"/>
    <property type="project" value="UniProtKB-SubCell"/>
</dbReference>
<organism evidence="6 7">
    <name type="scientific">Hyphococcus luteus</name>
    <dbReference type="NCBI Taxonomy" id="2058213"/>
    <lineage>
        <taxon>Bacteria</taxon>
        <taxon>Pseudomonadati</taxon>
        <taxon>Pseudomonadota</taxon>
        <taxon>Alphaproteobacteria</taxon>
        <taxon>Parvularculales</taxon>
        <taxon>Parvularculaceae</taxon>
        <taxon>Hyphococcus</taxon>
    </lineage>
</organism>
<dbReference type="PANTHER" id="PTHR11085:SF4">
    <property type="entry name" value="NAD-DEPENDENT PROTEIN DEACYLASE"/>
    <property type="match status" value="1"/>
</dbReference>
<dbReference type="GO" id="GO:0070403">
    <property type="term" value="F:NAD+ binding"/>
    <property type="evidence" value="ECO:0007669"/>
    <property type="project" value="UniProtKB-UniRule"/>
</dbReference>
<dbReference type="InterPro" id="IPR050134">
    <property type="entry name" value="NAD-dep_sirtuin_deacylases"/>
</dbReference>
<feature type="domain" description="Deacetylase sirtuin-type" evidence="5">
    <location>
        <begin position="1"/>
        <end position="238"/>
    </location>
</feature>
<dbReference type="InterPro" id="IPR026591">
    <property type="entry name" value="Sirtuin_cat_small_dom_sf"/>
</dbReference>
<dbReference type="CDD" id="cd01412">
    <property type="entry name" value="SIRT5_Af1_CobB"/>
    <property type="match status" value="1"/>
</dbReference>
<comment type="catalytic activity">
    <reaction evidence="3">
        <text>N(6)-succinyl-L-lysyl-[protein] + NAD(+) + H2O = 2''-O-succinyl-ADP-D-ribose + nicotinamide + L-lysyl-[protein]</text>
        <dbReference type="Rhea" id="RHEA:47668"/>
        <dbReference type="Rhea" id="RHEA-COMP:9752"/>
        <dbReference type="Rhea" id="RHEA-COMP:11877"/>
        <dbReference type="ChEBI" id="CHEBI:15377"/>
        <dbReference type="ChEBI" id="CHEBI:17154"/>
        <dbReference type="ChEBI" id="CHEBI:29969"/>
        <dbReference type="ChEBI" id="CHEBI:57540"/>
        <dbReference type="ChEBI" id="CHEBI:87830"/>
        <dbReference type="ChEBI" id="CHEBI:87832"/>
    </reaction>
</comment>
<dbReference type="GO" id="GO:0017136">
    <property type="term" value="F:histone deacetylase activity, NAD-dependent"/>
    <property type="evidence" value="ECO:0007669"/>
    <property type="project" value="TreeGrafter"/>
</dbReference>
<dbReference type="GO" id="GO:0036055">
    <property type="term" value="F:protein-succinyllysine desuccinylase activity"/>
    <property type="evidence" value="ECO:0007669"/>
    <property type="project" value="UniProtKB-UniRule"/>
</dbReference>
<evidence type="ECO:0000259" key="5">
    <source>
        <dbReference type="PROSITE" id="PS50305"/>
    </source>
</evidence>
<dbReference type="PANTHER" id="PTHR11085">
    <property type="entry name" value="NAD-DEPENDENT PROTEIN DEACYLASE SIRTUIN-5, MITOCHONDRIAL-RELATED"/>
    <property type="match status" value="1"/>
</dbReference>
<dbReference type="Proteomes" id="UP000239504">
    <property type="component" value="Unassembled WGS sequence"/>
</dbReference>
<comment type="domain">
    <text evidence="3">2 residues (Tyr-56 and Arg-59) present in a large hydrophobic pocket are probably involved in substrate specificity. They are important for desuccinylation activity, but dispensable for deacetylation activity.</text>
</comment>
<keyword evidence="3" id="KW-0963">Cytoplasm</keyword>
<dbReference type="Gene3D" id="3.30.1600.10">
    <property type="entry name" value="SIR2/SIRT2 'Small Domain"/>
    <property type="match status" value="1"/>
</dbReference>
<comment type="similarity">
    <text evidence="3">Belongs to the sirtuin family. Class III subfamily.</text>
</comment>
<comment type="caution">
    <text evidence="6">The sequence shown here is derived from an EMBL/GenBank/DDBJ whole genome shotgun (WGS) entry which is preliminary data.</text>
</comment>
<feature type="binding site" evidence="3">
    <location>
        <position position="59"/>
    </location>
    <ligand>
        <name>substrate</name>
    </ligand>
</feature>
<keyword evidence="1" id="KW-0808">Transferase</keyword>
<dbReference type="PROSITE" id="PS50305">
    <property type="entry name" value="SIRTUIN"/>
    <property type="match status" value="1"/>
</dbReference>
<dbReference type="InterPro" id="IPR027546">
    <property type="entry name" value="Sirtuin_class_III"/>
</dbReference>
<evidence type="ECO:0000313" key="6">
    <source>
        <dbReference type="EMBL" id="PQA86506.1"/>
    </source>
</evidence>
<feature type="binding site" evidence="3">
    <location>
        <begin position="205"/>
        <end position="207"/>
    </location>
    <ligand>
        <name>NAD(+)</name>
        <dbReference type="ChEBI" id="CHEBI:57540"/>
    </ligand>
</feature>
<proteinExistence type="inferred from homology"/>
<dbReference type="OrthoDB" id="9800582at2"/>
<gene>
    <name evidence="3" type="primary">cobB</name>
    <name evidence="6" type="ORF">CW354_19470</name>
</gene>